<evidence type="ECO:0000256" key="1">
    <source>
        <dbReference type="SAM" id="Phobius"/>
    </source>
</evidence>
<keyword evidence="4" id="KW-1185">Reference proteome</keyword>
<dbReference type="RefSeq" id="WP_335962630.1">
    <property type="nucleotide sequence ID" value="NZ_JAXBLX010000031.1"/>
</dbReference>
<protein>
    <submittedName>
        <fullName evidence="3">DUF6843 domain-containing protein</fullName>
    </submittedName>
</protein>
<reference evidence="3 4" key="1">
    <citation type="submission" date="2024-09" db="EMBL/GenBank/DDBJ databases">
        <authorList>
            <person name="Sun Q."/>
            <person name="Mori K."/>
        </authorList>
    </citation>
    <scope>NUCLEOTIDE SEQUENCE [LARGE SCALE GENOMIC DNA]</scope>
    <source>
        <strain evidence="3 4">NCAIM B.02610</strain>
    </source>
</reference>
<feature type="transmembrane region" description="Helical" evidence="1">
    <location>
        <begin position="79"/>
        <end position="100"/>
    </location>
</feature>
<dbReference type="InterPro" id="IPR049293">
    <property type="entry name" value="DUF6843"/>
</dbReference>
<organism evidence="3 4">
    <name type="scientific">Halalkalibacter kiskunsagensis</name>
    <dbReference type="NCBI Taxonomy" id="1548599"/>
    <lineage>
        <taxon>Bacteria</taxon>
        <taxon>Bacillati</taxon>
        <taxon>Bacillota</taxon>
        <taxon>Bacilli</taxon>
        <taxon>Bacillales</taxon>
        <taxon>Bacillaceae</taxon>
        <taxon>Halalkalibacter</taxon>
    </lineage>
</organism>
<name>A0ABV6K9K8_9BACI</name>
<evidence type="ECO:0000259" key="2">
    <source>
        <dbReference type="Pfam" id="PF20862"/>
    </source>
</evidence>
<dbReference type="Pfam" id="PF20862">
    <property type="entry name" value="DUF6843"/>
    <property type="match status" value="1"/>
</dbReference>
<proteinExistence type="predicted"/>
<accession>A0ABV6K9K8</accession>
<evidence type="ECO:0000313" key="4">
    <source>
        <dbReference type="Proteomes" id="UP001589838"/>
    </source>
</evidence>
<comment type="caution">
    <text evidence="3">The sequence shown here is derived from an EMBL/GenBank/DDBJ whole genome shotgun (WGS) entry which is preliminary data.</text>
</comment>
<dbReference type="Proteomes" id="UP001589838">
    <property type="component" value="Unassembled WGS sequence"/>
</dbReference>
<dbReference type="EMBL" id="JBHLUX010000015">
    <property type="protein sequence ID" value="MFC0469989.1"/>
    <property type="molecule type" value="Genomic_DNA"/>
</dbReference>
<feature type="domain" description="DUF6843" evidence="2">
    <location>
        <begin position="105"/>
        <end position="219"/>
    </location>
</feature>
<sequence length="248" mass="28075">MKLIKVLLGSLTLSVVIALIVATVGSIRSSKTEPGVYSFSFTEILFWALYYITPTILIFAVIVLVVYIMMDKATSASRLIKVIVAVVVAGGIVSVAIYMMTRTDETNGVYLIPEGYEGDVFVFYNVPGTRPVKVENDYFVHKINDHGYFVTSTQDMRYGSVTDRYYYVDETGTRTEIDRQCIYLFPTGGYSEYPESGEGITDLYYSGFEVTTVGCGQDFMAGEQRRESVNFDRVIQEVVRQYFERERE</sequence>
<feature type="transmembrane region" description="Helical" evidence="1">
    <location>
        <begin position="45"/>
        <end position="67"/>
    </location>
</feature>
<keyword evidence="1" id="KW-0472">Membrane</keyword>
<gene>
    <name evidence="3" type="ORF">ACFFHM_05405</name>
</gene>
<keyword evidence="1" id="KW-1133">Transmembrane helix</keyword>
<evidence type="ECO:0000313" key="3">
    <source>
        <dbReference type="EMBL" id="MFC0469989.1"/>
    </source>
</evidence>
<keyword evidence="1" id="KW-0812">Transmembrane</keyword>